<protein>
    <submittedName>
        <fullName evidence="1">Uncharacterized protein</fullName>
    </submittedName>
</protein>
<proteinExistence type="predicted"/>
<dbReference type="Proteomes" id="UP000027632">
    <property type="component" value="Unassembled WGS sequence"/>
</dbReference>
<evidence type="ECO:0000313" key="2">
    <source>
        <dbReference type="Proteomes" id="UP000027632"/>
    </source>
</evidence>
<organism evidence="1 2">
    <name type="scientific">Streptomyces griseorubens</name>
    <dbReference type="NCBI Taxonomy" id="66897"/>
    <lineage>
        <taxon>Bacteria</taxon>
        <taxon>Bacillati</taxon>
        <taxon>Actinomycetota</taxon>
        <taxon>Actinomycetes</taxon>
        <taxon>Kitasatosporales</taxon>
        <taxon>Streptomycetaceae</taxon>
        <taxon>Streptomyces</taxon>
        <taxon>Streptomyces althioticus group</taxon>
    </lineage>
</organism>
<name>A0ABR4SRY1_9ACTN</name>
<sequence>MSAARADLVAFEEFMLTVLDEWGLPTDSIIVSPGDRHVLLKNTPDILNELDAEQLARSPYISRMIIAGAAGLFDAALSYLWDETITQLRDRVADFDVAYFFDLAEADPARRASLQTRDDLSKINDAALLDAAKKIQLVSDVAHQQLTHINYMRNHASAAHPNVEKLTGLKLADWLQTCIREVMQLKTRPVVAEIGRLLHNVKAAALADTELKNAATFFDGLPQVQANNLANGLFGIYTPPTADPHVLDNVRLLWPELWSFISEDTRRELGVKLARFRANADKDRADRAKELLELVDGGAAYLPESDRLVEIQEALDDLTRAHQGTNNFYNEPPVARRLRDVVGRHGEVPKLLTAPYVATLVNVFLTNGYGVAWNAEPYYIELIKRFDGPQAAYALRSFAFRSIIPKLDATLSQAKWVELVELVAPKLTERGDRVMLELVRSFTGTPDKLRTDSKITAQLKVWREARGI</sequence>
<dbReference type="EMBL" id="JJMG01000246">
    <property type="protein sequence ID" value="KEG37958.1"/>
    <property type="molecule type" value="Genomic_DNA"/>
</dbReference>
<evidence type="ECO:0000313" key="1">
    <source>
        <dbReference type="EMBL" id="KEG37958.1"/>
    </source>
</evidence>
<gene>
    <name evidence="1" type="ORF">DJ64_24785</name>
</gene>
<reference evidence="1 2" key="1">
    <citation type="submission" date="2014-04" db="EMBL/GenBank/DDBJ databases">
        <title>Draft genome sequence of the novel Streptomyces griseorubens JSD-1 playing a role in carbon and nitrogen cycle.</title>
        <authorList>
            <consortium name="Shanghai Jiao Tong University"/>
            <person name="Feng H."/>
            <person name="Sun Y."/>
            <person name="Zhi Y."/>
            <person name="Mao L."/>
            <person name="Luo Y."/>
            <person name="Wei X."/>
            <person name="Zhou P."/>
        </authorList>
    </citation>
    <scope>NUCLEOTIDE SEQUENCE [LARGE SCALE GENOMIC DNA]</scope>
    <source>
        <strain evidence="1 2">JSD-1</strain>
    </source>
</reference>
<keyword evidence="2" id="KW-1185">Reference proteome</keyword>
<accession>A0ABR4SRY1</accession>
<comment type="caution">
    <text evidence="1">The sequence shown here is derived from an EMBL/GenBank/DDBJ whole genome shotgun (WGS) entry which is preliminary data.</text>
</comment>